<evidence type="ECO:0000313" key="11">
    <source>
        <dbReference type="Proteomes" id="UP000175679"/>
    </source>
</evidence>
<evidence type="ECO:0000256" key="7">
    <source>
        <dbReference type="ARBA" id="ARBA00023237"/>
    </source>
</evidence>
<dbReference type="PROSITE" id="PS51779">
    <property type="entry name" value="POTRA"/>
    <property type="match status" value="2"/>
</dbReference>
<dbReference type="PANTHER" id="PTHR12815">
    <property type="entry name" value="SORTING AND ASSEMBLY MACHINERY SAMM50 PROTEIN FAMILY MEMBER"/>
    <property type="match status" value="1"/>
</dbReference>
<dbReference type="Proteomes" id="UP000175679">
    <property type="component" value="Unassembled WGS sequence"/>
</dbReference>
<gene>
    <name evidence="10" type="ORF">BIY23_01960</name>
</gene>
<keyword evidence="2" id="KW-1134">Transmembrane beta strand</keyword>
<accession>A0A1E7QKN3</accession>
<evidence type="ECO:0000256" key="3">
    <source>
        <dbReference type="ARBA" id="ARBA00022692"/>
    </source>
</evidence>
<keyword evidence="4" id="KW-0732">Signal</keyword>
<feature type="domain" description="POTRA" evidence="9">
    <location>
        <begin position="348"/>
        <end position="420"/>
    </location>
</feature>
<proteinExistence type="predicted"/>
<dbReference type="InterPro" id="IPR039910">
    <property type="entry name" value="D15-like"/>
</dbReference>
<comment type="subcellular location">
    <subcellularLocation>
        <location evidence="1">Membrane</location>
    </subcellularLocation>
</comment>
<feature type="domain" description="POTRA" evidence="9">
    <location>
        <begin position="175"/>
        <end position="262"/>
    </location>
</feature>
<dbReference type="AlphaFoldDB" id="A0A1E7QKN3"/>
<protein>
    <recommendedName>
        <fullName evidence="8">Outer membrane protein assembly factor BamA</fullName>
    </recommendedName>
</protein>
<dbReference type="RefSeq" id="WP_070064949.1">
    <property type="nucleotide sequence ID" value="NZ_MJMG01000005.1"/>
</dbReference>
<evidence type="ECO:0000256" key="2">
    <source>
        <dbReference type="ARBA" id="ARBA00022452"/>
    </source>
</evidence>
<dbReference type="PANTHER" id="PTHR12815:SF23">
    <property type="entry name" value="OUTER MEMBRANE PROTEIN ASSEMBLY FACTOR BAMA"/>
    <property type="match status" value="1"/>
</dbReference>
<dbReference type="Gene3D" id="3.10.20.310">
    <property type="entry name" value="membrane protein fhac"/>
    <property type="match status" value="5"/>
</dbReference>
<dbReference type="GO" id="GO:0009279">
    <property type="term" value="C:cell outer membrane"/>
    <property type="evidence" value="ECO:0007669"/>
    <property type="project" value="UniProtKB-UniRule"/>
</dbReference>
<dbReference type="Gene3D" id="2.40.160.50">
    <property type="entry name" value="membrane protein fhac: a member of the omp85/tpsb transporter family"/>
    <property type="match status" value="1"/>
</dbReference>
<dbReference type="EMBL" id="MJMG01000005">
    <property type="protein sequence ID" value="OEY86779.1"/>
    <property type="molecule type" value="Genomic_DNA"/>
</dbReference>
<evidence type="ECO:0000256" key="5">
    <source>
        <dbReference type="ARBA" id="ARBA00022737"/>
    </source>
</evidence>
<keyword evidence="7" id="KW-0998">Cell outer membrane</keyword>
<dbReference type="InterPro" id="IPR034746">
    <property type="entry name" value="POTRA"/>
</dbReference>
<dbReference type="InterPro" id="IPR010827">
    <property type="entry name" value="BamA/TamA_POTRA"/>
</dbReference>
<dbReference type="GO" id="GO:0071709">
    <property type="term" value="P:membrane assembly"/>
    <property type="evidence" value="ECO:0007669"/>
    <property type="project" value="InterPro"/>
</dbReference>
<dbReference type="Pfam" id="PF01103">
    <property type="entry name" value="Omp85"/>
    <property type="match status" value="1"/>
</dbReference>
<dbReference type="OrthoDB" id="9803054at2"/>
<evidence type="ECO:0000256" key="4">
    <source>
        <dbReference type="ARBA" id="ARBA00022729"/>
    </source>
</evidence>
<reference evidence="10 11" key="1">
    <citation type="submission" date="2016-09" db="EMBL/GenBank/DDBJ databases">
        <title>Genomic evidence for plant-parasitic nematodes as the earliest Wolbachia hosts.</title>
        <authorList>
            <person name="Brown A.M."/>
            <person name="Wasala S.K."/>
            <person name="Howe D.K."/>
            <person name="Peetz A.B."/>
            <person name="Zasada I.A."/>
            <person name="Denver D.R."/>
        </authorList>
    </citation>
    <scope>NUCLEOTIDE SEQUENCE [LARGE SCALE GENOMIC DNA]</scope>
    <source>
        <strain evidence="11">wPpe</strain>
    </source>
</reference>
<name>A0A1E7QKN3_WOLPI</name>
<dbReference type="Pfam" id="PF07244">
    <property type="entry name" value="POTRA"/>
    <property type="match status" value="4"/>
</dbReference>
<sequence length="788" mass="88983">MKRLFCLLFIAFIPVALIAFEGFQIKDIKVLGNQRISNQTIGSYIKLKSGQYISDDGLDLLVKGLYKTNLFVDVNAYLDQEQNLIVRVQENPIINKIVLKTDEWFDYIKQKLLDNVITLKPLSIFTETKLQTDLMNLATFYRNNGNIGAKVEHELVMLGDNRVDLIFKVNKGKGSKIKSVRFIGNKSFPEDDLIQVVKARSSNIFNKLFLGIDKNINQYLSISIDRLSNFYASKGYIDSYIQPIIEVNDDYNTYVTFLVNEGKQYLLGSSKVSVEDGSYGLDIAEEVSKFFDTGKDKVFNEIEVNNTVEKISKFLNEKGYMFAKVSSEYATNNNIIDINYRISPGEKTYVNKIIIDGNDRTWDQVIRSKVSIAEGDPYNGSEINKSYHRLMGTDFFSAVKINKYKVDNNSVNVNLKVKEKQSTSAILLSGRTETMSWPPVISFRGELREQNLFGSGHEFYCAVEKSKNASAVDLNLIINHINDSDNSLDIGVFHKNSKHLNSDFSNTKSGLSIGSSCRITENLMHSIRYYYKDEDIYYNKGRNTEEVVLDRKGGGSDSLRTQSIKDNIHDRVSAIGYILQYNKLDSFRNPTDGYLLRLKGDTSVFGGNVNFLKSEGSYFLARPILKSISDDIVFRFKMETGYIFSCSDKRLSVGQHFFKGGGEIRGFEVSGIGPRDKEGNSLGGKFYFNATKQIDFPLPKFYEQLGLKGSLFIDYATLCSPDCEGDRCKDMEKDSKLLRISPGFGISVPSPFGVGRLRVDVGFPIVKESYDKLLSPNIRFSIDSGVSS</sequence>
<keyword evidence="11" id="KW-1185">Reference proteome</keyword>
<evidence type="ECO:0000256" key="1">
    <source>
        <dbReference type="ARBA" id="ARBA00004370"/>
    </source>
</evidence>
<evidence type="ECO:0000313" key="10">
    <source>
        <dbReference type="EMBL" id="OEY86779.1"/>
    </source>
</evidence>
<dbReference type="InterPro" id="IPR000184">
    <property type="entry name" value="Bac_surfAg_D15"/>
</dbReference>
<dbReference type="NCBIfam" id="TIGR03303">
    <property type="entry name" value="OM_YaeT"/>
    <property type="match status" value="1"/>
</dbReference>
<evidence type="ECO:0000256" key="8">
    <source>
        <dbReference type="NCBIfam" id="TIGR03303"/>
    </source>
</evidence>
<dbReference type="InterPro" id="IPR023707">
    <property type="entry name" value="OM_assembly_BamA"/>
</dbReference>
<dbReference type="PIRSF" id="PIRSF006076">
    <property type="entry name" value="OM_assembly_OMP85"/>
    <property type="match status" value="1"/>
</dbReference>
<comment type="caution">
    <text evidence="10">The sequence shown here is derived from an EMBL/GenBank/DDBJ whole genome shotgun (WGS) entry which is preliminary data.</text>
</comment>
<evidence type="ECO:0000256" key="6">
    <source>
        <dbReference type="ARBA" id="ARBA00023136"/>
    </source>
</evidence>
<keyword evidence="5" id="KW-0677">Repeat</keyword>
<keyword evidence="3" id="KW-0812">Transmembrane</keyword>
<keyword evidence="6" id="KW-0472">Membrane</keyword>
<evidence type="ECO:0000259" key="9">
    <source>
        <dbReference type="PROSITE" id="PS51779"/>
    </source>
</evidence>
<organism evidence="10 11">
    <name type="scientific">Wolbachia pipientis</name>
    <dbReference type="NCBI Taxonomy" id="955"/>
    <lineage>
        <taxon>Bacteria</taxon>
        <taxon>Pseudomonadati</taxon>
        <taxon>Pseudomonadota</taxon>
        <taxon>Alphaproteobacteria</taxon>
        <taxon>Rickettsiales</taxon>
        <taxon>Anaplasmataceae</taxon>
        <taxon>Wolbachieae</taxon>
        <taxon>Wolbachia</taxon>
    </lineage>
</organism>